<dbReference type="EMBL" id="NIDE01000007">
    <property type="protein sequence ID" value="OWK41094.1"/>
    <property type="molecule type" value="Genomic_DNA"/>
</dbReference>
<evidence type="ECO:0000313" key="3">
    <source>
        <dbReference type="Proteomes" id="UP000214646"/>
    </source>
</evidence>
<dbReference type="InterPro" id="IPR032287">
    <property type="entry name" value="DUF4838"/>
</dbReference>
<comment type="caution">
    <text evidence="2">The sequence shown here is derived from an EMBL/GenBank/DDBJ whole genome shotgun (WGS) entry which is preliminary data.</text>
</comment>
<dbReference type="RefSeq" id="WP_088256047.1">
    <property type="nucleotide sequence ID" value="NZ_NIDE01000007.1"/>
</dbReference>
<feature type="chain" id="PRO_5013098679" evidence="1">
    <location>
        <begin position="21"/>
        <end position="648"/>
    </location>
</feature>
<dbReference type="Proteomes" id="UP000214646">
    <property type="component" value="Unassembled WGS sequence"/>
</dbReference>
<feature type="signal peptide" evidence="1">
    <location>
        <begin position="1"/>
        <end position="20"/>
    </location>
</feature>
<dbReference type="Pfam" id="PF16126">
    <property type="entry name" value="DUF4838"/>
    <property type="match status" value="1"/>
</dbReference>
<name>A0A225DN32_9BACT</name>
<sequence length="648" mass="71499">MERKHVGRFLSLLLAGGLLAGPTAGRAATLVEKGQPRAVIVLPVKASPAAARAARVFQDHIKQMSGAELPIRTEDQVADAPTKDQAWILVGEGTLAAKQNLTSKGLGAGGVHLSAKGQVVALFGPDAGTPSDPDGTRYAVTTFLEDKLGVRYLWPGELGKVIPRQETIAVDDFEYRFTPKLGQRRIRSLSYHDRLQVGLDGLGFTKADYEKGVADTHRTASESPDWFGWQRLGGTLNINGGHAFTQLWAKSGKEHPEWFALQPDGTRDQSTNPERAQLCFSNPGLVEEVAREKIAELTRNPALLGVSIAPNDGGRPSFCSCPKCEALDAAGGRKVLLWDFTKGKQRTFEHVSLTDRMVWFWNAVAERVAKVHPDKLLVVDSYSVYAAPPVERKLHPNLVVRFGPLGYHSDEYRKESLRDWDGWSKAAGRIYFRPNLMLSGRRDGLPLVYVHKFAEDFRYLAGHGMMGTDFDSCCHNWATQGLNYYVVARLHWNPEQDVNAIVDDFCKTGFGPAAGPVRRYFDRLEGLMNETAAKDKKAASVFTPEALAGLRKELEQAKRAVGDAPAFAGRVAFLERGLRWTEVEAGAHALLADPAAVDKTAAKKALDERYTLMQELFRKTPSAVNVAYVAWGEDAQWSRLGWSRPRKP</sequence>
<organism evidence="2 3">
    <name type="scientific">Fimbriiglobus ruber</name>
    <dbReference type="NCBI Taxonomy" id="1908690"/>
    <lineage>
        <taxon>Bacteria</taxon>
        <taxon>Pseudomonadati</taxon>
        <taxon>Planctomycetota</taxon>
        <taxon>Planctomycetia</taxon>
        <taxon>Gemmatales</taxon>
        <taxon>Gemmataceae</taxon>
        <taxon>Fimbriiglobus</taxon>
    </lineage>
</organism>
<keyword evidence="1" id="KW-0732">Signal</keyword>
<protein>
    <submittedName>
        <fullName evidence="2">Beta-hexosaminidase, GH20 family</fullName>
    </submittedName>
</protein>
<reference evidence="3" key="1">
    <citation type="submission" date="2017-06" db="EMBL/GenBank/DDBJ databases">
        <title>Genome analysis of Fimbriiglobus ruber SP5, the first member of the order Planctomycetales with confirmed chitinolytic capability.</title>
        <authorList>
            <person name="Ravin N.V."/>
            <person name="Rakitin A.L."/>
            <person name="Ivanova A.A."/>
            <person name="Beletsky A.V."/>
            <person name="Kulichevskaya I.S."/>
            <person name="Mardanov A.V."/>
            <person name="Dedysh S.N."/>
        </authorList>
    </citation>
    <scope>NUCLEOTIDE SEQUENCE [LARGE SCALE GENOMIC DNA]</scope>
    <source>
        <strain evidence="3">SP5</strain>
    </source>
</reference>
<evidence type="ECO:0000256" key="1">
    <source>
        <dbReference type="SAM" id="SignalP"/>
    </source>
</evidence>
<dbReference type="OrthoDB" id="5136785at2"/>
<accession>A0A225DN32</accession>
<evidence type="ECO:0000313" key="2">
    <source>
        <dbReference type="EMBL" id="OWK41094.1"/>
    </source>
</evidence>
<keyword evidence="3" id="KW-1185">Reference proteome</keyword>
<proteinExistence type="predicted"/>
<dbReference type="AlphaFoldDB" id="A0A225DN32"/>
<gene>
    <name evidence="2" type="ORF">FRUB_04986</name>
</gene>
<dbReference type="PANTHER" id="PTHR47406">
    <property type="entry name" value="COAGULATION FACTOR 5/8 TYPE, C-TERMINAL"/>
    <property type="match status" value="1"/>
</dbReference>
<dbReference type="PANTHER" id="PTHR47406:SF2">
    <property type="entry name" value="ALPHA GLUCURONIDASE N-TERMINAL DOMAIN-CONTAINING PROTEIN"/>
    <property type="match status" value="1"/>
</dbReference>